<name>A0AB94IAD5_9GAMM</name>
<comment type="caution">
    <text evidence="1">The sequence shown here is derived from an EMBL/GenBank/DDBJ whole genome shotgun (WGS) entry which is preliminary data.</text>
</comment>
<dbReference type="EMBL" id="AWGA01000104">
    <property type="protein sequence ID" value="TEA26342.1"/>
    <property type="molecule type" value="Genomic_DNA"/>
</dbReference>
<organism evidence="1 2">
    <name type="scientific">Candidatus Schmidhempelia bombi str. Bimp</name>
    <dbReference type="NCBI Taxonomy" id="1387197"/>
    <lineage>
        <taxon>Bacteria</taxon>
        <taxon>Pseudomonadati</taxon>
        <taxon>Pseudomonadota</taxon>
        <taxon>Gammaproteobacteria</taxon>
        <taxon>Orbales</taxon>
        <taxon>Orbaceae</taxon>
        <taxon>Candidatus Schmidhempelia</taxon>
    </lineage>
</organism>
<dbReference type="Proteomes" id="UP000506160">
    <property type="component" value="Unassembled WGS sequence"/>
</dbReference>
<gene>
    <name evidence="1" type="ORF">O970_09095</name>
</gene>
<proteinExistence type="predicted"/>
<accession>A0AB94IAD5</accession>
<evidence type="ECO:0000313" key="2">
    <source>
        <dbReference type="Proteomes" id="UP000506160"/>
    </source>
</evidence>
<keyword evidence="2" id="KW-1185">Reference proteome</keyword>
<evidence type="ECO:0000313" key="1">
    <source>
        <dbReference type="EMBL" id="TEA26342.1"/>
    </source>
</evidence>
<sequence>MKISYFIGLLLLINAQFCYSQSFIIDKKYAGAQFVKDINVGELINRCYNYEQFWDEFTTNQERENHRTLCPLNTTEVNFNKLYDLIDKKTVIYRDGDLELVMDRKNDEVTSNNTKIPIKDIVYEVNLSLVYKQQIKDTITLASYSYNPYRAFYLNSTYYYIDSNGSIYTLSLNEYADYIKSVKYKHYQIDKENLCFKQFEQVE</sequence>
<protein>
    <submittedName>
        <fullName evidence="1">Uncharacterized protein</fullName>
    </submittedName>
</protein>
<dbReference type="RefSeq" id="WP_133459387.1">
    <property type="nucleotide sequence ID" value="NZ_AWGA01000104.1"/>
</dbReference>
<dbReference type="AlphaFoldDB" id="A0AB94IAD5"/>
<reference evidence="1 2" key="1">
    <citation type="journal article" date="2014" name="Appl. Environ. Microbiol.">
        <title>Genomic features of a bumble bee symbiont reflect its host environment.</title>
        <authorList>
            <person name="Martinson V.G."/>
            <person name="Magoc T."/>
            <person name="Koch H."/>
            <person name="Salzberg S.L."/>
            <person name="Moran N.A."/>
        </authorList>
    </citation>
    <scope>NUCLEOTIDE SEQUENCE [LARGE SCALE GENOMIC DNA]</scope>
    <source>
        <strain evidence="1 2">Bimp</strain>
    </source>
</reference>